<protein>
    <submittedName>
        <fullName evidence="7">BY PROTMAP: gi|472582612|gb|EMS20290.1| E3 ubiquitin-protein ligase RNF115/126 [Rhodosporidium toruloides NP11]</fullName>
    </submittedName>
</protein>
<dbReference type="Proteomes" id="UP000199069">
    <property type="component" value="Unassembled WGS sequence"/>
</dbReference>
<feature type="compositionally biased region" description="Polar residues" evidence="5">
    <location>
        <begin position="427"/>
        <end position="437"/>
    </location>
</feature>
<dbReference type="SMART" id="SM00184">
    <property type="entry name" value="RING"/>
    <property type="match status" value="1"/>
</dbReference>
<evidence type="ECO:0000256" key="1">
    <source>
        <dbReference type="ARBA" id="ARBA00022723"/>
    </source>
</evidence>
<dbReference type="InterPro" id="IPR001841">
    <property type="entry name" value="Znf_RING"/>
</dbReference>
<dbReference type="Gene3D" id="3.30.40.10">
    <property type="entry name" value="Zinc/RING finger domain, C3HC4 (zinc finger)"/>
    <property type="match status" value="1"/>
</dbReference>
<name>A0A0K3CEG4_RHOTO</name>
<keyword evidence="1" id="KW-0479">Metal-binding</keyword>
<dbReference type="OMA" id="CNGQFVE"/>
<keyword evidence="3" id="KW-0862">Zinc</keyword>
<feature type="compositionally biased region" description="Basic and acidic residues" evidence="5">
    <location>
        <begin position="494"/>
        <end position="520"/>
    </location>
</feature>
<dbReference type="GO" id="GO:0061630">
    <property type="term" value="F:ubiquitin protein ligase activity"/>
    <property type="evidence" value="ECO:0007669"/>
    <property type="project" value="TreeGrafter"/>
</dbReference>
<dbReference type="GO" id="GO:0016567">
    <property type="term" value="P:protein ubiquitination"/>
    <property type="evidence" value="ECO:0007669"/>
    <property type="project" value="TreeGrafter"/>
</dbReference>
<dbReference type="Pfam" id="PF13639">
    <property type="entry name" value="zf-RING_2"/>
    <property type="match status" value="1"/>
</dbReference>
<feature type="compositionally biased region" description="Gly residues" evidence="5">
    <location>
        <begin position="58"/>
        <end position="67"/>
    </location>
</feature>
<dbReference type="GO" id="GO:0005737">
    <property type="term" value="C:cytoplasm"/>
    <property type="evidence" value="ECO:0007669"/>
    <property type="project" value="TreeGrafter"/>
</dbReference>
<feature type="compositionally biased region" description="Acidic residues" evidence="5">
    <location>
        <begin position="460"/>
        <end position="480"/>
    </location>
</feature>
<evidence type="ECO:0000259" key="6">
    <source>
        <dbReference type="PROSITE" id="PS50089"/>
    </source>
</evidence>
<dbReference type="InterPro" id="IPR013083">
    <property type="entry name" value="Znf_RING/FYVE/PHD"/>
</dbReference>
<evidence type="ECO:0000256" key="3">
    <source>
        <dbReference type="ARBA" id="ARBA00022833"/>
    </source>
</evidence>
<feature type="compositionally biased region" description="Low complexity" evidence="5">
    <location>
        <begin position="381"/>
        <end position="390"/>
    </location>
</feature>
<dbReference type="STRING" id="5286.A0A0K3CEG4"/>
<evidence type="ECO:0000313" key="8">
    <source>
        <dbReference type="Proteomes" id="UP000199069"/>
    </source>
</evidence>
<feature type="compositionally biased region" description="Low complexity" evidence="5">
    <location>
        <begin position="401"/>
        <end position="414"/>
    </location>
</feature>
<dbReference type="CDD" id="cd16454">
    <property type="entry name" value="RING-H2_PA-TM-RING"/>
    <property type="match status" value="1"/>
</dbReference>
<dbReference type="PROSITE" id="PS50089">
    <property type="entry name" value="ZF_RING_2"/>
    <property type="match status" value="1"/>
</dbReference>
<feature type="region of interest" description="Disordered" evidence="5">
    <location>
        <begin position="125"/>
        <end position="159"/>
    </location>
</feature>
<keyword evidence="8" id="KW-1185">Reference proteome</keyword>
<sequence length="528" mass="54439">MTRYFCHECALEDNDFPTNAEGPVCPRCQGAFVEEIPADESGADDPRDFDPDDDGEEGGGGLPFNLFGGGAGGVGGGGPAFFQFVAQPGGGPPIITAGGGGAGAGGAQAGLNPLTMAMLQAFGMAPPPQGVRAPPLRRVQSEGAAEQPRTGQAGDGEGEQVPLRNLAAFLGEAFGGGPRQPHPADDPANNPFAEGGHETPRADDTPQPGSPNAAGPQQPQRDGAAPPNPLNHLLSLLNVFGLNTQVLGGGLGGVGLRANAGDYAWGSEADFQQLLNDLMEQASLAFLARAAGRAGPQPAPDDMIEKLPRLKVSQDLLDMSTIDSCGICLDTFHLSDTAVALPCKHLYHEDCLVPWLKTSGTCPTCRFALVPQPGQPGYEAGGQANAEGAQAGEGGTDGAEDQANATASTSTSTSDQPPRRPSLPSRQNTLNPLSPSTARIPEIAGGSSLPGSWIWPAGEGEGEEGGAMDVDGDPEEVEAGEGEREAGRAAAQAAERRAEEARRREELERMRVEEGDKSLEEPIIEDVD</sequence>
<dbReference type="PANTHER" id="PTHR15710:SF243">
    <property type="entry name" value="E3 UBIQUITIN-PROTEIN LIGASE PRAJA-2 ISOFORM X1"/>
    <property type="match status" value="1"/>
</dbReference>
<dbReference type="AlphaFoldDB" id="A0A0K3CEG4"/>
<feature type="region of interest" description="Disordered" evidence="5">
    <location>
        <begin position="35"/>
        <end position="67"/>
    </location>
</feature>
<keyword evidence="2 4" id="KW-0863">Zinc-finger</keyword>
<reference evidence="7 8" key="1">
    <citation type="submission" date="2015-07" db="EMBL/GenBank/DDBJ databases">
        <authorList>
            <person name="Cajimat M.N.B."/>
            <person name="Milazzo M.L."/>
            <person name="Fulhorst C.F."/>
        </authorList>
    </citation>
    <scope>NUCLEOTIDE SEQUENCE [LARGE SCALE GENOMIC DNA]</scope>
    <source>
        <strain evidence="7">Single colony</strain>
    </source>
</reference>
<gene>
    <name evidence="7" type="primary">FGENESH: predicted gene_5.346</name>
    <name evidence="7" type="ORF">BN2166_0028010</name>
</gene>
<evidence type="ECO:0000313" key="7">
    <source>
        <dbReference type="EMBL" id="CTR06940.1"/>
    </source>
</evidence>
<accession>A0A0K3CEG4</accession>
<dbReference type="SUPFAM" id="SSF57850">
    <property type="entry name" value="RING/U-box"/>
    <property type="match status" value="1"/>
</dbReference>
<feature type="region of interest" description="Disordered" evidence="5">
    <location>
        <begin position="172"/>
        <end position="229"/>
    </location>
</feature>
<feature type="domain" description="RING-type" evidence="6">
    <location>
        <begin position="325"/>
        <end position="366"/>
    </location>
</feature>
<evidence type="ECO:0000256" key="5">
    <source>
        <dbReference type="SAM" id="MobiDB-lite"/>
    </source>
</evidence>
<evidence type="ECO:0000256" key="4">
    <source>
        <dbReference type="PROSITE-ProRule" id="PRU00175"/>
    </source>
</evidence>
<dbReference type="GO" id="GO:0008270">
    <property type="term" value="F:zinc ion binding"/>
    <property type="evidence" value="ECO:0007669"/>
    <property type="project" value="UniProtKB-KW"/>
</dbReference>
<feature type="compositionally biased region" description="Basic and acidic residues" evidence="5">
    <location>
        <begin position="195"/>
        <end position="204"/>
    </location>
</feature>
<organism evidence="7 8">
    <name type="scientific">Rhodotorula toruloides</name>
    <name type="common">Yeast</name>
    <name type="synonym">Rhodosporidium toruloides</name>
    <dbReference type="NCBI Taxonomy" id="5286"/>
    <lineage>
        <taxon>Eukaryota</taxon>
        <taxon>Fungi</taxon>
        <taxon>Dikarya</taxon>
        <taxon>Basidiomycota</taxon>
        <taxon>Pucciniomycotina</taxon>
        <taxon>Microbotryomycetes</taxon>
        <taxon>Sporidiobolales</taxon>
        <taxon>Sporidiobolaceae</taxon>
        <taxon>Rhodotorula</taxon>
    </lineage>
</organism>
<dbReference type="PANTHER" id="PTHR15710">
    <property type="entry name" value="E3 UBIQUITIN-PROTEIN LIGASE PRAJA"/>
    <property type="match status" value="1"/>
</dbReference>
<dbReference type="EMBL" id="CWKI01000005">
    <property type="protein sequence ID" value="CTR06940.1"/>
    <property type="molecule type" value="Genomic_DNA"/>
</dbReference>
<evidence type="ECO:0000256" key="2">
    <source>
        <dbReference type="ARBA" id="ARBA00022771"/>
    </source>
</evidence>
<proteinExistence type="predicted"/>
<feature type="region of interest" description="Disordered" evidence="5">
    <location>
        <begin position="376"/>
        <end position="528"/>
    </location>
</feature>